<evidence type="ECO:0000313" key="7">
    <source>
        <dbReference type="Ensembl" id="ENSDCDP00010014537.1"/>
    </source>
</evidence>
<dbReference type="GO" id="GO:0016740">
    <property type="term" value="F:transferase activity"/>
    <property type="evidence" value="ECO:0007669"/>
    <property type="project" value="UniProtKB-KW"/>
</dbReference>
<evidence type="ECO:0000313" key="8">
    <source>
        <dbReference type="Proteomes" id="UP000694580"/>
    </source>
</evidence>
<evidence type="ECO:0000256" key="6">
    <source>
        <dbReference type="ARBA" id="ARBA00023157"/>
    </source>
</evidence>
<dbReference type="GeneTree" id="ENSGT00390000017291"/>
<evidence type="ECO:0000256" key="5">
    <source>
        <dbReference type="ARBA" id="ARBA00023027"/>
    </source>
</evidence>
<keyword evidence="5" id="KW-0520">NAD</keyword>
<dbReference type="Ensembl" id="ENSDCDT00010015316.1">
    <property type="protein sequence ID" value="ENSDCDP00010014537.1"/>
    <property type="gene ID" value="ENSDCDG00010006643.1"/>
</dbReference>
<evidence type="ECO:0000256" key="4">
    <source>
        <dbReference type="ARBA" id="ARBA00022801"/>
    </source>
</evidence>
<name>A0AAY4B0M3_9TELE</name>
<organism evidence="7 8">
    <name type="scientific">Denticeps clupeoides</name>
    <name type="common">denticle herring</name>
    <dbReference type="NCBI Taxonomy" id="299321"/>
    <lineage>
        <taxon>Eukaryota</taxon>
        <taxon>Metazoa</taxon>
        <taxon>Chordata</taxon>
        <taxon>Craniata</taxon>
        <taxon>Vertebrata</taxon>
        <taxon>Euteleostomi</taxon>
        <taxon>Actinopterygii</taxon>
        <taxon>Neopterygii</taxon>
        <taxon>Teleostei</taxon>
        <taxon>Clupei</taxon>
        <taxon>Clupeiformes</taxon>
        <taxon>Denticipitoidei</taxon>
        <taxon>Denticipitidae</taxon>
        <taxon>Denticeps</taxon>
    </lineage>
</organism>
<keyword evidence="6" id="KW-1015">Disulfide bond</keyword>
<reference evidence="7" key="2">
    <citation type="submission" date="2025-08" db="UniProtKB">
        <authorList>
            <consortium name="Ensembl"/>
        </authorList>
    </citation>
    <scope>IDENTIFICATION</scope>
</reference>
<comment type="similarity">
    <text evidence="1">Belongs to the ADP-ribosyl cyclase family.</text>
</comment>
<dbReference type="GO" id="GO:0005886">
    <property type="term" value="C:plasma membrane"/>
    <property type="evidence" value="ECO:0007669"/>
    <property type="project" value="TreeGrafter"/>
</dbReference>
<keyword evidence="4" id="KW-0378">Hydrolase</keyword>
<dbReference type="GO" id="GO:0016849">
    <property type="term" value="F:phosphorus-oxygen lyase activity"/>
    <property type="evidence" value="ECO:0007669"/>
    <property type="project" value="TreeGrafter"/>
</dbReference>
<keyword evidence="8" id="KW-1185">Reference proteome</keyword>
<reference evidence="7 8" key="1">
    <citation type="submission" date="2020-06" db="EMBL/GenBank/DDBJ databases">
        <authorList>
            <consortium name="Wellcome Sanger Institute Data Sharing"/>
        </authorList>
    </citation>
    <scope>NUCLEOTIDE SEQUENCE [LARGE SCALE GENOMIC DNA]</scope>
</reference>
<dbReference type="PANTHER" id="PTHR10912">
    <property type="entry name" value="ADP-RIBOSYL CYCLASE"/>
    <property type="match status" value="1"/>
</dbReference>
<reference evidence="7" key="3">
    <citation type="submission" date="2025-09" db="UniProtKB">
        <authorList>
            <consortium name="Ensembl"/>
        </authorList>
    </citation>
    <scope>IDENTIFICATION</scope>
</reference>
<dbReference type="GO" id="GO:0030890">
    <property type="term" value="P:positive regulation of B cell proliferation"/>
    <property type="evidence" value="ECO:0007669"/>
    <property type="project" value="TreeGrafter"/>
</dbReference>
<evidence type="ECO:0000256" key="3">
    <source>
        <dbReference type="ARBA" id="ARBA00022679"/>
    </source>
</evidence>
<evidence type="ECO:0000256" key="2">
    <source>
        <dbReference type="ARBA" id="ARBA00011982"/>
    </source>
</evidence>
<sequence length="276" mass="29813">MLRDPPCAAPSRRRRCALLGACALLVAVTLVAALLAATIRGATPLRTAVVGRCRERTAGASPDYCEDAWNAFAAAFVGKDPCNVPPESYDRLMEAAFQKRPCNTTLFWSKTKSLAHAFTEKKRCLLTLEDTLLGYMLDGLTWCGQNGSNGIFTECPCWSCCPDNPVRSFWIRASAAFAAGACGDAYAFMNGSISSPFSSESIFASTEVKNFNYSALNSLTIVLVTRDSSTDACDGASMKSLQRALDPALKYSCRNVPQARVESCISQPDVTCSNCW</sequence>
<dbReference type="PANTHER" id="PTHR10912:SF9">
    <property type="entry name" value="ADP-RIBOSYL CYCLASE_CYCLIC ADP-RIBOSE HYDROLASE"/>
    <property type="match status" value="1"/>
</dbReference>
<dbReference type="AlphaFoldDB" id="A0AAY4B0M3"/>
<gene>
    <name evidence="7" type="primary">DNAJC5</name>
</gene>
<dbReference type="InterPro" id="IPR003193">
    <property type="entry name" value="ADP-ribosyl_cyclase"/>
</dbReference>
<dbReference type="Gene3D" id="3.40.50.720">
    <property type="entry name" value="NAD(P)-binding Rossmann-like Domain"/>
    <property type="match status" value="1"/>
</dbReference>
<dbReference type="Gene3D" id="1.20.82.10">
    <property type="entry name" value="ADP Ribosyl Cyclase, Chain A, domain 1"/>
    <property type="match status" value="1"/>
</dbReference>
<evidence type="ECO:0000256" key="1">
    <source>
        <dbReference type="ARBA" id="ARBA00005406"/>
    </source>
</evidence>
<proteinExistence type="inferred from homology"/>
<dbReference type="GO" id="GO:0061809">
    <property type="term" value="F:NAD+ nucleosidase activity, cyclic ADP-ribose generating"/>
    <property type="evidence" value="ECO:0007669"/>
    <property type="project" value="UniProtKB-EC"/>
</dbReference>
<dbReference type="Pfam" id="PF02267">
    <property type="entry name" value="Rib_hydrolayse"/>
    <property type="match status" value="1"/>
</dbReference>
<accession>A0AAY4B0M3</accession>
<dbReference type="Proteomes" id="UP000694580">
    <property type="component" value="Chromosome 2"/>
</dbReference>
<protein>
    <recommendedName>
        <fullName evidence="2">ADP-ribosyl cyclase/cyclic ADP-ribose hydrolase</fullName>
        <ecNumber evidence="2">3.2.2.6</ecNumber>
    </recommendedName>
</protein>
<keyword evidence="3" id="KW-0808">Transferase</keyword>
<dbReference type="EC" id="3.2.2.6" evidence="2"/>
<dbReference type="SUPFAM" id="SSF52309">
    <property type="entry name" value="N-(deoxy)ribosyltransferase-like"/>
    <property type="match status" value="1"/>
</dbReference>